<accession>A0A813XAB3</accession>
<feature type="region of interest" description="Disordered" evidence="1">
    <location>
        <begin position="587"/>
        <end position="612"/>
    </location>
</feature>
<dbReference type="Gene3D" id="2.20.25.240">
    <property type="match status" value="1"/>
</dbReference>
<sequence length="651" mass="76062">MEVHEILSIDSNFGIENVVNSHPVIVFKNYKYWWRKDNKDMSSRYVCSERTCYSSLTIKNKTVVKEAGRHHHEPLDNAEIASLQATQELKKEIVTDLSKSVQSCYNNKQVELLQSKMSERAIASNFPSFQKMSNLLQKRRINKLPTISTNFIEFNITGDYTLTAKKEPFLRYDNKKNNRIFIFFDDDSLKILSESEEWYMDGTFKTAPLQLSQLFTIDAAIKDSNVYTTVPCAYILTNKKDEKTYKEVFGIIKDFSIQKNLTLNPKIIMADFEKASTQAIKYHFPNIIIKGCWFHFRQAIFRNAVKLGLKTSYNQYEYKEFINLLGALSFIPPNKVLDGFNIVKEFMPTDPKCTELLNYFENQWLKNTDLNDWNHYDSYVKTNNRIEGFHSGLNKMVIKQRPNIFHLIDFLKVQQACTLVDYARLKLGQDIRKKSKKNQEKELSLELIKLQYVNSDDLKNQLLALSQYVQYPYEYWYNSSDFDSYFDEFVNIAPLGDTVISLTDNSTEASIATSVVTERINETNTEDFVYANLRTVELPDLVWNYQQEQINSYDENTEVEINVENTDQIYNIGEINADVVSVRSRVCDNDDDEDDDDDDDDDEDDEESDKFDYVRSLMNHEVLARMSRSKRAEAERKKNLINEQMAKLVKI</sequence>
<feature type="domain" description="MULE transposase" evidence="2">
    <location>
        <begin position="198"/>
        <end position="297"/>
    </location>
</feature>
<evidence type="ECO:0000259" key="2">
    <source>
        <dbReference type="Pfam" id="PF10551"/>
    </source>
</evidence>
<comment type="caution">
    <text evidence="3">The sequence shown here is derived from an EMBL/GenBank/DDBJ whole genome shotgun (WGS) entry which is preliminary data.</text>
</comment>
<dbReference type="EMBL" id="CAJNOC010001444">
    <property type="protein sequence ID" value="CAF0865369.1"/>
    <property type="molecule type" value="Genomic_DNA"/>
</dbReference>
<dbReference type="Proteomes" id="UP000663879">
    <property type="component" value="Unassembled WGS sequence"/>
</dbReference>
<name>A0A813XAB3_9BILA</name>
<reference evidence="3" key="1">
    <citation type="submission" date="2021-02" db="EMBL/GenBank/DDBJ databases">
        <authorList>
            <person name="Nowell W R."/>
        </authorList>
    </citation>
    <scope>NUCLEOTIDE SEQUENCE</scope>
    <source>
        <strain evidence="3">Ploen Becks lab</strain>
    </source>
</reference>
<proteinExistence type="predicted"/>
<evidence type="ECO:0000313" key="4">
    <source>
        <dbReference type="Proteomes" id="UP000663879"/>
    </source>
</evidence>
<evidence type="ECO:0000256" key="1">
    <source>
        <dbReference type="SAM" id="MobiDB-lite"/>
    </source>
</evidence>
<feature type="compositionally biased region" description="Acidic residues" evidence="1">
    <location>
        <begin position="589"/>
        <end position="609"/>
    </location>
</feature>
<evidence type="ECO:0000313" key="3">
    <source>
        <dbReference type="EMBL" id="CAF0865369.1"/>
    </source>
</evidence>
<dbReference type="AlphaFoldDB" id="A0A813XAB3"/>
<dbReference type="Pfam" id="PF10551">
    <property type="entry name" value="MULE"/>
    <property type="match status" value="1"/>
</dbReference>
<dbReference type="PANTHER" id="PTHR47160:SF10">
    <property type="entry name" value="MULE TRANSPOSASE DOMAIN-CONTAINING PROTEIN"/>
    <property type="match status" value="1"/>
</dbReference>
<dbReference type="PANTHER" id="PTHR47160">
    <property type="entry name" value="PUTATIVE-RELATED"/>
    <property type="match status" value="1"/>
</dbReference>
<protein>
    <recommendedName>
        <fullName evidence="2">MULE transposase domain-containing protein</fullName>
    </recommendedName>
</protein>
<keyword evidence="4" id="KW-1185">Reference proteome</keyword>
<organism evidence="3 4">
    <name type="scientific">Brachionus calyciflorus</name>
    <dbReference type="NCBI Taxonomy" id="104777"/>
    <lineage>
        <taxon>Eukaryota</taxon>
        <taxon>Metazoa</taxon>
        <taxon>Spiralia</taxon>
        <taxon>Gnathifera</taxon>
        <taxon>Rotifera</taxon>
        <taxon>Eurotatoria</taxon>
        <taxon>Monogononta</taxon>
        <taxon>Pseudotrocha</taxon>
        <taxon>Ploima</taxon>
        <taxon>Brachionidae</taxon>
        <taxon>Brachionus</taxon>
    </lineage>
</organism>
<dbReference type="InterPro" id="IPR018289">
    <property type="entry name" value="MULE_transposase_dom"/>
</dbReference>
<dbReference type="OrthoDB" id="10029846at2759"/>
<gene>
    <name evidence="3" type="ORF">OXX778_LOCUS9652</name>
</gene>